<comment type="subcellular location">
    <subcellularLocation>
        <location evidence="1">Cellular thylakoid lumen</location>
    </subcellularLocation>
</comment>
<keyword evidence="4 9" id="KW-0349">Heme</keyword>
<keyword evidence="8" id="KW-0793">Thylakoid</keyword>
<feature type="signal peptide" evidence="10">
    <location>
        <begin position="1"/>
        <end position="22"/>
    </location>
</feature>
<comment type="caution">
    <text evidence="12">The sequence shown here is derived from an EMBL/GenBank/DDBJ whole genome shotgun (WGS) entry which is preliminary data.</text>
</comment>
<dbReference type="PROSITE" id="PS51007">
    <property type="entry name" value="CYTC"/>
    <property type="match status" value="1"/>
</dbReference>
<gene>
    <name evidence="12" type="ORF">KJB30_11625</name>
</gene>
<evidence type="ECO:0000256" key="7">
    <source>
        <dbReference type="ARBA" id="ARBA00023004"/>
    </source>
</evidence>
<keyword evidence="7 9" id="KW-0408">Iron</keyword>
<dbReference type="InterPro" id="IPR036909">
    <property type="entry name" value="Cyt_c-like_dom_sf"/>
</dbReference>
<dbReference type="Gene3D" id="1.10.760.10">
    <property type="entry name" value="Cytochrome c-like domain"/>
    <property type="match status" value="1"/>
</dbReference>
<evidence type="ECO:0000259" key="11">
    <source>
        <dbReference type="PROSITE" id="PS51007"/>
    </source>
</evidence>
<evidence type="ECO:0000256" key="2">
    <source>
        <dbReference type="ARBA" id="ARBA00009650"/>
    </source>
</evidence>
<dbReference type="PANTHER" id="PTHR34688:SF2">
    <property type="entry name" value="CYTOCHROME C6, CHLOROPLASTIC"/>
    <property type="match status" value="1"/>
</dbReference>
<evidence type="ECO:0000256" key="9">
    <source>
        <dbReference type="PROSITE-ProRule" id="PRU00433"/>
    </source>
</evidence>
<keyword evidence="13" id="KW-1185">Reference proteome</keyword>
<evidence type="ECO:0000313" key="12">
    <source>
        <dbReference type="EMBL" id="MBT1072439.1"/>
    </source>
</evidence>
<evidence type="ECO:0000256" key="4">
    <source>
        <dbReference type="ARBA" id="ARBA00022617"/>
    </source>
</evidence>
<feature type="domain" description="Cytochrome c" evidence="11">
    <location>
        <begin position="25"/>
        <end position="106"/>
    </location>
</feature>
<sequence length="107" mass="11945">MNSRSIFLIVFTLLFSALHAEADAKGRLSGEKEFEKHCASCHPDGANTINQNKPLKKESLKKNGITNWQGIVAVMRQPGPGMIKFDQQTIPDKEARAIAEYVLKTFK</sequence>
<evidence type="ECO:0000313" key="13">
    <source>
        <dbReference type="Proteomes" id="UP000784128"/>
    </source>
</evidence>
<dbReference type="PANTHER" id="PTHR34688">
    <property type="entry name" value="CYTOCHROME C6, CHLOROPLASTIC"/>
    <property type="match status" value="1"/>
</dbReference>
<evidence type="ECO:0000256" key="10">
    <source>
        <dbReference type="SAM" id="SignalP"/>
    </source>
</evidence>
<dbReference type="InterPro" id="IPR009056">
    <property type="entry name" value="Cyt_c-like_dom"/>
</dbReference>
<evidence type="ECO:0000256" key="3">
    <source>
        <dbReference type="ARBA" id="ARBA00022448"/>
    </source>
</evidence>
<dbReference type="Pfam" id="PF13442">
    <property type="entry name" value="Cytochrome_CBB3"/>
    <property type="match status" value="1"/>
</dbReference>
<protein>
    <submittedName>
        <fullName evidence="12">C-type cytochrome</fullName>
    </submittedName>
</protein>
<keyword evidence="3" id="KW-0813">Transport</keyword>
<evidence type="ECO:0000256" key="5">
    <source>
        <dbReference type="ARBA" id="ARBA00022723"/>
    </source>
</evidence>
<keyword evidence="10" id="KW-0732">Signal</keyword>
<evidence type="ECO:0000256" key="1">
    <source>
        <dbReference type="ARBA" id="ARBA00004518"/>
    </source>
</evidence>
<keyword evidence="5 9" id="KW-0479">Metal-binding</keyword>
<dbReference type="SUPFAM" id="SSF46626">
    <property type="entry name" value="Cytochrome c"/>
    <property type="match status" value="1"/>
</dbReference>
<evidence type="ECO:0000256" key="8">
    <source>
        <dbReference type="ARBA" id="ARBA00023078"/>
    </source>
</evidence>
<dbReference type="RefSeq" id="WP_214299402.1">
    <property type="nucleotide sequence ID" value="NZ_JAHDYS010000010.1"/>
</dbReference>
<proteinExistence type="inferred from homology"/>
<dbReference type="Proteomes" id="UP000784128">
    <property type="component" value="Unassembled WGS sequence"/>
</dbReference>
<dbReference type="InterPro" id="IPR023655">
    <property type="entry name" value="Cyt_C6"/>
</dbReference>
<keyword evidence="6" id="KW-0249">Electron transport</keyword>
<accession>A0ABS5U9U4</accession>
<name>A0ABS5U9U4_9BACT</name>
<dbReference type="EMBL" id="JAHDYS010000010">
    <property type="protein sequence ID" value="MBT1072439.1"/>
    <property type="molecule type" value="Genomic_DNA"/>
</dbReference>
<evidence type="ECO:0000256" key="6">
    <source>
        <dbReference type="ARBA" id="ARBA00022982"/>
    </source>
</evidence>
<organism evidence="12 13">
    <name type="scientific">Pelotalea chapellei</name>
    <dbReference type="NCBI Taxonomy" id="44671"/>
    <lineage>
        <taxon>Bacteria</taxon>
        <taxon>Pseudomonadati</taxon>
        <taxon>Thermodesulfobacteriota</taxon>
        <taxon>Desulfuromonadia</taxon>
        <taxon>Geobacterales</taxon>
        <taxon>Geobacteraceae</taxon>
        <taxon>Pelotalea</taxon>
    </lineage>
</organism>
<feature type="chain" id="PRO_5045600022" evidence="10">
    <location>
        <begin position="23"/>
        <end position="107"/>
    </location>
</feature>
<reference evidence="12 13" key="1">
    <citation type="submission" date="2021-05" db="EMBL/GenBank/DDBJ databases">
        <title>The draft genome of Geobacter chapellei DSM 13688.</title>
        <authorList>
            <person name="Xu Z."/>
            <person name="Masuda Y."/>
            <person name="Itoh H."/>
            <person name="Senoo K."/>
        </authorList>
    </citation>
    <scope>NUCLEOTIDE SEQUENCE [LARGE SCALE GENOMIC DNA]</scope>
    <source>
        <strain evidence="12 13">DSM 13688</strain>
    </source>
</reference>
<comment type="similarity">
    <text evidence="2">Belongs to the cytochrome c family. PetJ subfamily.</text>
</comment>